<sequence>MRHQPLLRIGHRVLPTRSPNLALPEEDATGLEQPVGIRDHFPLRRLLALAWLLARDDHGLLPALLSRLLQPDAARALQHWLVRDNPYLGQDRAHEIVVNVVAPFALAYGEAVQQEELVCAAGELWARLPAGRGNAIVRRTAEQICGPHRLRVPTARAKQGLLHLYYAGCRQLRCYECPIAHLALAWRRARAEGAPLDEADQPEPAAQPGEQLW</sequence>
<gene>
    <name evidence="1" type="ORF">ENP13_08190</name>
</gene>
<evidence type="ECO:0000313" key="1">
    <source>
        <dbReference type="EMBL" id="HEX71204.1"/>
    </source>
</evidence>
<reference evidence="1" key="1">
    <citation type="journal article" date="2020" name="mSystems">
        <title>Genome- and Community-Level Interaction Insights into Carbon Utilization and Element Cycling Functions of Hydrothermarchaeota in Hydrothermal Sediment.</title>
        <authorList>
            <person name="Zhou Z."/>
            <person name="Liu Y."/>
            <person name="Xu W."/>
            <person name="Pan J."/>
            <person name="Luo Z.H."/>
            <person name="Li M."/>
        </authorList>
    </citation>
    <scope>NUCLEOTIDE SEQUENCE [LARGE SCALE GENOMIC DNA]</scope>
    <source>
        <strain evidence="1">SpSt-192</strain>
    </source>
</reference>
<name>A0A7C2WJZ4_9BACT</name>
<evidence type="ECO:0008006" key="2">
    <source>
        <dbReference type="Google" id="ProtNLM"/>
    </source>
</evidence>
<organism evidence="1">
    <name type="scientific">Thermorudis sp</name>
    <dbReference type="NCBI Taxonomy" id="1969470"/>
    <lineage>
        <taxon>Bacteria</taxon>
        <taxon>Pseudomonadati</taxon>
        <taxon>Thermomicrobiota</taxon>
        <taxon>Thermomicrobia</taxon>
        <taxon>Thermomicrobia incertae sedis</taxon>
        <taxon>Thermorudis</taxon>
    </lineage>
</organism>
<protein>
    <recommendedName>
        <fullName evidence="2">DUF2851 family protein</fullName>
    </recommendedName>
</protein>
<comment type="caution">
    <text evidence="1">The sequence shown here is derived from an EMBL/GenBank/DDBJ whole genome shotgun (WGS) entry which is preliminary data.</text>
</comment>
<proteinExistence type="predicted"/>
<dbReference type="AlphaFoldDB" id="A0A7C2WJZ4"/>
<dbReference type="EMBL" id="DSID01000619">
    <property type="protein sequence ID" value="HEX71204.1"/>
    <property type="molecule type" value="Genomic_DNA"/>
</dbReference>
<accession>A0A7C2WJZ4</accession>